<evidence type="ECO:0000256" key="5">
    <source>
        <dbReference type="ARBA" id="ARBA00022747"/>
    </source>
</evidence>
<organism evidence="7 8">
    <name type="scientific">Streptococcus hyointestinalis</name>
    <dbReference type="NCBI Taxonomy" id="1337"/>
    <lineage>
        <taxon>Bacteria</taxon>
        <taxon>Bacillati</taxon>
        <taxon>Bacillota</taxon>
        <taxon>Bacilli</taxon>
        <taxon>Lactobacillales</taxon>
        <taxon>Streptococcaceae</taxon>
        <taxon>Streptococcus</taxon>
    </lineage>
</organism>
<evidence type="ECO:0000313" key="7">
    <source>
        <dbReference type="EMBL" id="SUN62957.1"/>
    </source>
</evidence>
<dbReference type="PRINTS" id="PR00506">
    <property type="entry name" value="D21N6MTFRASE"/>
</dbReference>
<dbReference type="SUPFAM" id="SSF53335">
    <property type="entry name" value="S-adenosyl-L-methionine-dependent methyltransferases"/>
    <property type="match status" value="1"/>
</dbReference>
<evidence type="ECO:0000313" key="8">
    <source>
        <dbReference type="Proteomes" id="UP000254924"/>
    </source>
</evidence>
<evidence type="ECO:0000256" key="2">
    <source>
        <dbReference type="ARBA" id="ARBA00022603"/>
    </source>
</evidence>
<reference evidence="7 8" key="1">
    <citation type="submission" date="2018-06" db="EMBL/GenBank/DDBJ databases">
        <authorList>
            <consortium name="Pathogen Informatics"/>
            <person name="Doyle S."/>
        </authorList>
    </citation>
    <scope>NUCLEOTIDE SEQUENCE [LARGE SCALE GENOMIC DNA]</scope>
    <source>
        <strain evidence="7 8">NCTC12224</strain>
    </source>
</reference>
<protein>
    <submittedName>
        <fullName evidence="7">Adenine-specific DNA methylase</fullName>
    </submittedName>
</protein>
<gene>
    <name evidence="7" type="ORF">NCTC12224_02153</name>
</gene>
<sequence length="575" mass="65980">MRAGIDFDKLKDILAPALAEGQETYEFRWVGKSKAMREAGQATTKTLRPDLDESVDFDQSENVFITGDNLEALKILQESYLGVIDMIYIDPPYNTGKDFVYKDNFHKTVAEQDEAEGNLDEEGNRLYKNEKTNPRYHSDWLNMMYPRLVLARNLLKDSGVIFISIDDNEQANLKAICDEIFGEENFVCNFARTTRKGGGSMSKYVSTDHESLLLYSKNIGKKERFYTPYSPEYLKRYSYEDHIGRYFWDTFSRNRQGSSNIYSIKFPNGEMVEKAWIYKEDKFKELLEKGEIRFLEQSNGNYSLQIKQRISTEGQIMRSELRDFPNSLGTERVNSLLGRDIFSYSKPIELLKYLLFPQGKKSLILDFFAGSATTADAVMQLNAEDGGNRKYILCTLDEKVADKSAAQQAGYATIDQISRERIRRAADKIRKEQPDKAKDLDLGFRAFRVDESNFRDVSKAPSEFVQGNLLESVDNIREDATALDLLFQVMLAWGSRLSLKISEQKLEDNTIYSVDEGSFIACFDDRITEETIRAIAQQKPQRAVFKDTSFTHSADKINLTQIFKEVSPETQVKVV</sequence>
<evidence type="ECO:0000256" key="3">
    <source>
        <dbReference type="ARBA" id="ARBA00022679"/>
    </source>
</evidence>
<dbReference type="GO" id="GO:0008170">
    <property type="term" value="F:N-methyltransferase activity"/>
    <property type="evidence" value="ECO:0007669"/>
    <property type="project" value="InterPro"/>
</dbReference>
<keyword evidence="3" id="KW-0808">Transferase</keyword>
<dbReference type="InterPro" id="IPR002295">
    <property type="entry name" value="N4/N6-MTase_EcoPI_Mod-like"/>
</dbReference>
<dbReference type="GO" id="GO:0032259">
    <property type="term" value="P:methylation"/>
    <property type="evidence" value="ECO:0007669"/>
    <property type="project" value="UniProtKB-KW"/>
</dbReference>
<dbReference type="PIRSF" id="PIRSF015855">
    <property type="entry name" value="TypeIII_Mtase_mKpnI"/>
    <property type="match status" value="1"/>
</dbReference>
<dbReference type="Gene3D" id="3.40.50.150">
    <property type="entry name" value="Vaccinia Virus protein VP39"/>
    <property type="match status" value="1"/>
</dbReference>
<dbReference type="PROSITE" id="PS00092">
    <property type="entry name" value="N6_MTASE"/>
    <property type="match status" value="1"/>
</dbReference>
<keyword evidence="2 7" id="KW-0489">Methyltransferase</keyword>
<dbReference type="Pfam" id="PF01555">
    <property type="entry name" value="N6_N4_Mtase"/>
    <property type="match status" value="1"/>
</dbReference>
<proteinExistence type="inferred from homology"/>
<name>A0A380KFA3_9STRE</name>
<dbReference type="REBASE" id="418136">
    <property type="entry name" value="M.Shy12224ORF2153P"/>
</dbReference>
<keyword evidence="8" id="KW-1185">Reference proteome</keyword>
<dbReference type="GO" id="GO:0009307">
    <property type="term" value="P:DNA restriction-modification system"/>
    <property type="evidence" value="ECO:0007669"/>
    <property type="project" value="UniProtKB-KW"/>
</dbReference>
<feature type="domain" description="DNA methylase N-4/N-6" evidence="6">
    <location>
        <begin position="84"/>
        <end position="402"/>
    </location>
</feature>
<keyword evidence="4" id="KW-0949">S-adenosyl-L-methionine</keyword>
<dbReference type="InterPro" id="IPR029063">
    <property type="entry name" value="SAM-dependent_MTases_sf"/>
</dbReference>
<dbReference type="EMBL" id="UHFN01000007">
    <property type="protein sequence ID" value="SUN62957.1"/>
    <property type="molecule type" value="Genomic_DNA"/>
</dbReference>
<evidence type="ECO:0000259" key="6">
    <source>
        <dbReference type="Pfam" id="PF01555"/>
    </source>
</evidence>
<keyword evidence="5" id="KW-0680">Restriction system</keyword>
<accession>A0A380KFA3</accession>
<dbReference type="InterPro" id="IPR002941">
    <property type="entry name" value="DNA_methylase_N4/N6"/>
</dbReference>
<comment type="similarity">
    <text evidence="1">Belongs to the N(4)/N(6)-methyltransferase family.</text>
</comment>
<dbReference type="GO" id="GO:0003677">
    <property type="term" value="F:DNA binding"/>
    <property type="evidence" value="ECO:0007669"/>
    <property type="project" value="InterPro"/>
</dbReference>
<evidence type="ECO:0000256" key="1">
    <source>
        <dbReference type="ARBA" id="ARBA00006594"/>
    </source>
</evidence>
<evidence type="ECO:0000256" key="4">
    <source>
        <dbReference type="ARBA" id="ARBA00022691"/>
    </source>
</evidence>
<dbReference type="Proteomes" id="UP000254924">
    <property type="component" value="Unassembled WGS sequence"/>
</dbReference>
<dbReference type="AlphaFoldDB" id="A0A380KFA3"/>
<dbReference type="InterPro" id="IPR002052">
    <property type="entry name" value="DNA_methylase_N6_adenine_CS"/>
</dbReference>